<evidence type="ECO:0000313" key="3">
    <source>
        <dbReference type="EMBL" id="MFD0767177.1"/>
    </source>
</evidence>
<evidence type="ECO:0008006" key="5">
    <source>
        <dbReference type="Google" id="ProtNLM"/>
    </source>
</evidence>
<reference evidence="4" key="1">
    <citation type="journal article" date="2019" name="Int. J. Syst. Evol. Microbiol.">
        <title>The Global Catalogue of Microorganisms (GCM) 10K type strain sequencing project: providing services to taxonomists for standard genome sequencing and annotation.</title>
        <authorList>
            <consortium name="The Broad Institute Genomics Platform"/>
            <consortium name="The Broad Institute Genome Sequencing Center for Infectious Disease"/>
            <person name="Wu L."/>
            <person name="Ma J."/>
        </authorList>
    </citation>
    <scope>NUCLEOTIDE SEQUENCE [LARGE SCALE GENOMIC DNA]</scope>
    <source>
        <strain evidence="4">CCUG 60742</strain>
    </source>
</reference>
<feature type="chain" id="PRO_5045339317" description="TonB-dependent receptor plug domain-containing protein" evidence="2">
    <location>
        <begin position="19"/>
        <end position="299"/>
    </location>
</feature>
<sequence length="299" mass="33427">MKKLLLILLMFLCVGAFAQRKKHATKKKARTTKHTKKRSSRHRSRGGEARVEEPVEEEERVAYPFFSVDSVTKKLVLKDPPEERDRPFVMVNDNPYNGRLQDLKPESILDISVIKPKGAKMMYGQKAAAGALIVKTKQALPADLPGTLLPLPKQQGIQKGFVLNEEATVGKVSDIDPETILKIDTLIQPKFAGSKDNDTTVNVTTKKYGTKLYQWKFGTLSKAYKSYIRSRRGKDLAVTYVMPDGTELTGEDKLQLWELASKADIKAATFTGPSGTRKNRKPATLVIELNEPANEQNKN</sequence>
<name>A0ABW2ZM17_9SPHI</name>
<dbReference type="RefSeq" id="WP_377145725.1">
    <property type="nucleotide sequence ID" value="NZ_JBHTIA010000025.1"/>
</dbReference>
<evidence type="ECO:0000256" key="1">
    <source>
        <dbReference type="SAM" id="MobiDB-lite"/>
    </source>
</evidence>
<proteinExistence type="predicted"/>
<protein>
    <recommendedName>
        <fullName evidence="5">TonB-dependent receptor plug domain-containing protein</fullName>
    </recommendedName>
</protein>
<comment type="caution">
    <text evidence="3">The sequence shown here is derived from an EMBL/GenBank/DDBJ whole genome shotgun (WGS) entry which is preliminary data.</text>
</comment>
<feature type="signal peptide" evidence="2">
    <location>
        <begin position="1"/>
        <end position="18"/>
    </location>
</feature>
<evidence type="ECO:0000313" key="4">
    <source>
        <dbReference type="Proteomes" id="UP001597073"/>
    </source>
</evidence>
<accession>A0ABW2ZM17</accession>
<feature type="region of interest" description="Disordered" evidence="1">
    <location>
        <begin position="23"/>
        <end position="55"/>
    </location>
</feature>
<dbReference type="EMBL" id="JBHTIA010000025">
    <property type="protein sequence ID" value="MFD0767177.1"/>
    <property type="molecule type" value="Genomic_DNA"/>
</dbReference>
<dbReference type="Proteomes" id="UP001597073">
    <property type="component" value="Unassembled WGS sequence"/>
</dbReference>
<keyword evidence="2" id="KW-0732">Signal</keyword>
<keyword evidence="4" id="KW-1185">Reference proteome</keyword>
<feature type="compositionally biased region" description="Basic residues" evidence="1">
    <location>
        <begin position="23"/>
        <end position="44"/>
    </location>
</feature>
<evidence type="ECO:0000256" key="2">
    <source>
        <dbReference type="SAM" id="SignalP"/>
    </source>
</evidence>
<organism evidence="3 4">
    <name type="scientific">Mucilaginibacter lutimaris</name>
    <dbReference type="NCBI Taxonomy" id="931629"/>
    <lineage>
        <taxon>Bacteria</taxon>
        <taxon>Pseudomonadati</taxon>
        <taxon>Bacteroidota</taxon>
        <taxon>Sphingobacteriia</taxon>
        <taxon>Sphingobacteriales</taxon>
        <taxon>Sphingobacteriaceae</taxon>
        <taxon>Mucilaginibacter</taxon>
    </lineage>
</organism>
<gene>
    <name evidence="3" type="ORF">ACFQZI_20145</name>
</gene>